<feature type="binding site" evidence="12">
    <location>
        <begin position="94"/>
        <end position="98"/>
    </location>
    <ligand>
        <name>(6S)-NADPHX</name>
        <dbReference type="ChEBI" id="CHEBI:64076"/>
    </ligand>
</feature>
<organism evidence="16 17">
    <name type="scientific">Robbsia betulipollinis</name>
    <dbReference type="NCBI Taxonomy" id="2981849"/>
    <lineage>
        <taxon>Bacteria</taxon>
        <taxon>Pseudomonadati</taxon>
        <taxon>Pseudomonadota</taxon>
        <taxon>Betaproteobacteria</taxon>
        <taxon>Burkholderiales</taxon>
        <taxon>Burkholderiaceae</taxon>
        <taxon>Robbsia</taxon>
    </lineage>
</organism>
<dbReference type="Proteomes" id="UP001082899">
    <property type="component" value="Unassembled WGS sequence"/>
</dbReference>
<dbReference type="PROSITE" id="PS01050">
    <property type="entry name" value="YJEF_C_2"/>
    <property type="match status" value="1"/>
</dbReference>
<comment type="function">
    <text evidence="12">Catalyzes the epimerization of the S- and R-forms of NAD(P)HX, a damaged form of NAD(P)H that is a result of enzymatic or heat-dependent hydration. This is a prerequisite for the S-specific NAD(P)H-hydrate dehydratase to allow the repair of both epimers of NAD(P)HX.</text>
</comment>
<comment type="caution">
    <text evidence="16">The sequence shown here is derived from an EMBL/GenBank/DDBJ whole genome shotgun (WGS) entry which is preliminary data.</text>
</comment>
<feature type="binding site" evidence="11">
    <location>
        <position position="522"/>
    </location>
    <ligand>
        <name>AMP</name>
        <dbReference type="ChEBI" id="CHEBI:456215"/>
    </ligand>
</feature>
<protein>
    <recommendedName>
        <fullName evidence="11 12">Multifunctional fusion protein</fullName>
    </recommendedName>
    <domain>
        <recommendedName>
            <fullName evidence="11">ADP-dependent (S)-NAD(P)H-hydrate dehydratase</fullName>
            <ecNumber evidence="11">4.2.1.136</ecNumber>
        </recommendedName>
        <alternativeName>
            <fullName evidence="11">ADP-dependent NAD(P)HX dehydratase</fullName>
        </alternativeName>
    </domain>
    <domain>
        <recommendedName>
            <fullName evidence="12">NAD(P)H-hydrate epimerase</fullName>
            <ecNumber evidence="12">5.1.99.6</ecNumber>
        </recommendedName>
        <alternativeName>
            <fullName evidence="12">NAD(P)HX epimerase</fullName>
        </alternativeName>
    </domain>
</protein>
<dbReference type="InterPro" id="IPR000631">
    <property type="entry name" value="CARKD"/>
</dbReference>
<dbReference type="Pfam" id="PF03853">
    <property type="entry name" value="YjeF_N"/>
    <property type="match status" value="1"/>
</dbReference>
<keyword evidence="4 11" id="KW-0067">ATP-binding</keyword>
<feature type="binding site" evidence="11">
    <location>
        <position position="347"/>
    </location>
    <ligand>
        <name>(6S)-NADPHX</name>
        <dbReference type="ChEBI" id="CHEBI:64076"/>
    </ligand>
</feature>
<comment type="function">
    <text evidence="11">Catalyzes the dehydration of the S-form of NAD(P)HX at the expense of ADP, which is converted to AMP. Together with NAD(P)HX epimerase, which catalyzes the epimerization of the S- and R-forms, the enzyme allows the repair of both epimers of NAD(P)HX, a damaged form of NAD(P)H that is a result of enzymatic or heat-dependent hydration.</text>
</comment>
<evidence type="ECO:0000256" key="9">
    <source>
        <dbReference type="ARBA" id="ARBA00048238"/>
    </source>
</evidence>
<dbReference type="Gene3D" id="3.40.50.10260">
    <property type="entry name" value="YjeF N-terminal domain"/>
    <property type="match status" value="1"/>
</dbReference>
<dbReference type="EMBL" id="JAPMXC010000002">
    <property type="protein sequence ID" value="MCY0388129.1"/>
    <property type="molecule type" value="Genomic_DNA"/>
</dbReference>
<evidence type="ECO:0000256" key="4">
    <source>
        <dbReference type="ARBA" id="ARBA00022840"/>
    </source>
</evidence>
<evidence type="ECO:0000256" key="3">
    <source>
        <dbReference type="ARBA" id="ARBA00022741"/>
    </source>
</evidence>
<feature type="binding site" evidence="11">
    <location>
        <position position="456"/>
    </location>
    <ligand>
        <name>(6S)-NADPHX</name>
        <dbReference type="ChEBI" id="CHEBI:64076"/>
    </ligand>
</feature>
<keyword evidence="6 11" id="KW-0520">NAD</keyword>
<evidence type="ECO:0000259" key="15">
    <source>
        <dbReference type="PROSITE" id="PS51385"/>
    </source>
</evidence>
<dbReference type="HAMAP" id="MF_01965">
    <property type="entry name" value="NADHX_dehydratase"/>
    <property type="match status" value="1"/>
</dbReference>
<comment type="similarity">
    <text evidence="2">In the C-terminal section; belongs to the NnrD/CARKD family.</text>
</comment>
<reference evidence="16" key="1">
    <citation type="submission" date="2022-11" db="EMBL/GenBank/DDBJ databases">
        <title>Robbsia betulipollinis sp. nov., isolated from pollen of birch (Betula pendula).</title>
        <authorList>
            <person name="Shi H."/>
            <person name="Ambika Manirajan B."/>
            <person name="Ratering S."/>
            <person name="Geissler-Plaum R."/>
            <person name="Schnell S."/>
        </authorList>
    </citation>
    <scope>NUCLEOTIDE SEQUENCE</scope>
    <source>
        <strain evidence="16">Bb-Pol-6</strain>
    </source>
</reference>
<dbReference type="SUPFAM" id="SSF64153">
    <property type="entry name" value="YjeF N-terminal domain-like"/>
    <property type="match status" value="1"/>
</dbReference>
<comment type="catalytic activity">
    <reaction evidence="9 11">
        <text>(6S)-NADHX + ADP = AMP + phosphate + NADH + H(+)</text>
        <dbReference type="Rhea" id="RHEA:32223"/>
        <dbReference type="ChEBI" id="CHEBI:15378"/>
        <dbReference type="ChEBI" id="CHEBI:43474"/>
        <dbReference type="ChEBI" id="CHEBI:57945"/>
        <dbReference type="ChEBI" id="CHEBI:64074"/>
        <dbReference type="ChEBI" id="CHEBI:456215"/>
        <dbReference type="ChEBI" id="CHEBI:456216"/>
        <dbReference type="EC" id="4.2.1.136"/>
    </reaction>
</comment>
<comment type="caution">
    <text evidence="12">Lacks conserved residue(s) required for the propagation of feature annotation.</text>
</comment>
<evidence type="ECO:0000256" key="1">
    <source>
        <dbReference type="ARBA" id="ARBA00006001"/>
    </source>
</evidence>
<keyword evidence="5 11" id="KW-0521">NADP</keyword>
<feature type="binding site" evidence="11">
    <location>
        <begin position="493"/>
        <end position="497"/>
    </location>
    <ligand>
        <name>AMP</name>
        <dbReference type="ChEBI" id="CHEBI:456215"/>
    </ligand>
</feature>
<dbReference type="PANTHER" id="PTHR12592">
    <property type="entry name" value="ATP-DEPENDENT (S)-NAD(P)H-HYDRATE DEHYDRATASE FAMILY MEMBER"/>
    <property type="match status" value="1"/>
</dbReference>
<feature type="binding site" evidence="12">
    <location>
        <position position="197"/>
    </location>
    <ligand>
        <name>K(+)</name>
        <dbReference type="ChEBI" id="CHEBI:29103"/>
    </ligand>
</feature>
<evidence type="ECO:0000313" key="16">
    <source>
        <dbReference type="EMBL" id="MCY0388129.1"/>
    </source>
</evidence>
<comment type="catalytic activity">
    <reaction evidence="10 11">
        <text>(6S)-NADPHX + ADP = AMP + phosphate + NADPH + H(+)</text>
        <dbReference type="Rhea" id="RHEA:32235"/>
        <dbReference type="ChEBI" id="CHEBI:15378"/>
        <dbReference type="ChEBI" id="CHEBI:43474"/>
        <dbReference type="ChEBI" id="CHEBI:57783"/>
        <dbReference type="ChEBI" id="CHEBI:64076"/>
        <dbReference type="ChEBI" id="CHEBI:456215"/>
        <dbReference type="ChEBI" id="CHEBI:456216"/>
        <dbReference type="EC" id="4.2.1.136"/>
    </reaction>
</comment>
<feature type="binding site" evidence="11">
    <location>
        <position position="523"/>
    </location>
    <ligand>
        <name>(6S)-NADPHX</name>
        <dbReference type="ChEBI" id="CHEBI:64076"/>
    </ligand>
</feature>
<keyword evidence="17" id="KW-1185">Reference proteome</keyword>
<gene>
    <name evidence="12" type="primary">nnrE</name>
    <name evidence="11" type="synonym">nnrD</name>
    <name evidence="16" type="ORF">OVY01_12950</name>
</gene>
<dbReference type="PROSITE" id="PS51385">
    <property type="entry name" value="YJEF_N"/>
    <property type="match status" value="1"/>
</dbReference>
<evidence type="ECO:0000256" key="8">
    <source>
        <dbReference type="ARBA" id="ARBA00025153"/>
    </source>
</evidence>
<evidence type="ECO:0000256" key="12">
    <source>
        <dbReference type="HAMAP-Rule" id="MF_01966"/>
    </source>
</evidence>
<comment type="similarity">
    <text evidence="11">Belongs to the NnrD/CARKD family.</text>
</comment>
<evidence type="ECO:0000259" key="14">
    <source>
        <dbReference type="PROSITE" id="PS51383"/>
    </source>
</evidence>
<keyword evidence="12" id="KW-0413">Isomerase</keyword>
<dbReference type="EC" id="4.2.1.136" evidence="11"/>
<dbReference type="InterPro" id="IPR017953">
    <property type="entry name" value="Carbohydrate_kinase_pred_CS"/>
</dbReference>
<dbReference type="InterPro" id="IPR036652">
    <property type="entry name" value="YjeF_N_dom_sf"/>
</dbReference>
<feature type="region of interest" description="Disordered" evidence="13">
    <location>
        <begin position="263"/>
        <end position="300"/>
    </location>
</feature>
<dbReference type="SUPFAM" id="SSF53613">
    <property type="entry name" value="Ribokinase-like"/>
    <property type="match status" value="1"/>
</dbReference>
<sequence length="600" mass="60403">MSSLRPSGTARLVADAEPADIAPDAIAVIDTHDRALSLERTALLRALEAASAATVGPHALMLRAGEATAAWLLAQLSPAAAPGPSIWLFAGPGNNGGDALCAAASLRRQGADARVCLPSEPTGPVGRWALERARAAGVPLQTLAPTPAQCAAAAWLVDGLFGIGLSRALGEPFASLARTLSARTAAGARVLALDIPSGLDADTGTIVGGELAVEVSHTLTFLAAKPGLFTGVGRDLAGHVALARLGVDDARIATLRHATAADGGVHHAAGDSTASDAAPTARHEAEPEGLPPRDEDETGHPAALPAALALNAPDGFAAAFPRRKASSNKGTFGSVAIIGGDTGTCGAAILSARAALYCGAGRVHAALIGQGGPAYDPPHPEIMMRQVDAIALDTMDGLTIGPGLGKSAHAAQVLRDVLALALPTIIDADALNLIAADPDLAARVRAQGRHLVLTPHPGEAARLLGVTTRDIEADRIDAITRLVRTYACTVVLKGSGTLIAAPDGRFAINPTGNSGLATGGTGDVLSGVIGAFLAQHLAPFDAALAATWIHGRAAEELAIAGVGPAGLTAGELAPAMRALLNRLLARRAGTSTMPETQAEE</sequence>
<proteinExistence type="inferred from homology"/>
<dbReference type="InterPro" id="IPR029056">
    <property type="entry name" value="Ribokinase-like"/>
</dbReference>
<comment type="similarity">
    <text evidence="12">Belongs to the NnrE/AIBP family.</text>
</comment>
<evidence type="ECO:0000256" key="5">
    <source>
        <dbReference type="ARBA" id="ARBA00022857"/>
    </source>
</evidence>
<feature type="binding site" evidence="12">
    <location>
        <position position="194"/>
    </location>
    <ligand>
        <name>(6S)-NADPHX</name>
        <dbReference type="ChEBI" id="CHEBI:64076"/>
    </ligand>
</feature>
<keyword evidence="12" id="KW-0630">Potassium</keyword>
<comment type="catalytic activity">
    <reaction evidence="12">
        <text>(6R)-NADPHX = (6S)-NADPHX</text>
        <dbReference type="Rhea" id="RHEA:32227"/>
        <dbReference type="ChEBI" id="CHEBI:64076"/>
        <dbReference type="ChEBI" id="CHEBI:64077"/>
        <dbReference type="EC" id="5.1.99.6"/>
    </reaction>
</comment>
<feature type="binding site" evidence="12">
    <location>
        <position position="95"/>
    </location>
    <ligand>
        <name>K(+)</name>
        <dbReference type="ChEBI" id="CHEBI:29103"/>
    </ligand>
</feature>
<dbReference type="NCBIfam" id="TIGR00196">
    <property type="entry name" value="yjeF_cterm"/>
    <property type="match status" value="1"/>
</dbReference>
<comment type="function">
    <text evidence="8">Bifunctional enzyme that catalyzes the epimerization of the S- and R-forms of NAD(P)HX and the dehydration of the S-form of NAD(P)HX at the expense of ADP, which is converted to AMP. This allows the repair of both epimers of NAD(P)HX, a damaged form of NAD(P)H that is a result of enzymatic or heat-dependent hydration.</text>
</comment>
<evidence type="ECO:0000256" key="10">
    <source>
        <dbReference type="ARBA" id="ARBA00049209"/>
    </source>
</evidence>
<comment type="cofactor">
    <cofactor evidence="11">
        <name>Mg(2+)</name>
        <dbReference type="ChEBI" id="CHEBI:18420"/>
    </cofactor>
</comment>
<comment type="similarity">
    <text evidence="1">In the N-terminal section; belongs to the NnrE/AIBP family.</text>
</comment>
<keyword evidence="7 11" id="KW-0456">Lyase</keyword>
<dbReference type="HAMAP" id="MF_01966">
    <property type="entry name" value="NADHX_epimerase"/>
    <property type="match status" value="1"/>
</dbReference>
<feature type="binding site" evidence="11">
    <location>
        <position position="403"/>
    </location>
    <ligand>
        <name>(6S)-NADPHX</name>
        <dbReference type="ChEBI" id="CHEBI:64076"/>
    </ligand>
</feature>
<keyword evidence="12" id="KW-0479">Metal-binding</keyword>
<dbReference type="PANTHER" id="PTHR12592:SF0">
    <property type="entry name" value="ATP-DEPENDENT (S)-NAD(P)H-HYDRATE DEHYDRATASE"/>
    <property type="match status" value="1"/>
</dbReference>
<dbReference type="CDD" id="cd01171">
    <property type="entry name" value="YXKO-related"/>
    <property type="match status" value="1"/>
</dbReference>
<evidence type="ECO:0000256" key="11">
    <source>
        <dbReference type="HAMAP-Rule" id="MF_01965"/>
    </source>
</evidence>
<comment type="catalytic activity">
    <reaction evidence="12">
        <text>(6R)-NADHX = (6S)-NADHX</text>
        <dbReference type="Rhea" id="RHEA:32215"/>
        <dbReference type="ChEBI" id="CHEBI:64074"/>
        <dbReference type="ChEBI" id="CHEBI:64075"/>
        <dbReference type="EC" id="5.1.99.6"/>
    </reaction>
</comment>
<dbReference type="Gene3D" id="3.40.1190.20">
    <property type="match status" value="1"/>
</dbReference>
<accession>A0ABT3ZNL8</accession>
<evidence type="ECO:0000256" key="7">
    <source>
        <dbReference type="ARBA" id="ARBA00023239"/>
    </source>
</evidence>
<feature type="domain" description="YjeF C-terminal" evidence="14">
    <location>
        <begin position="312"/>
        <end position="583"/>
    </location>
</feature>
<evidence type="ECO:0000256" key="6">
    <source>
        <dbReference type="ARBA" id="ARBA00023027"/>
    </source>
</evidence>
<evidence type="ECO:0000313" key="17">
    <source>
        <dbReference type="Proteomes" id="UP001082899"/>
    </source>
</evidence>
<dbReference type="EC" id="5.1.99.6" evidence="12"/>
<feature type="binding site" evidence="12">
    <location>
        <begin position="162"/>
        <end position="168"/>
    </location>
    <ligand>
        <name>(6S)-NADPHX</name>
        <dbReference type="ChEBI" id="CHEBI:64076"/>
    </ligand>
</feature>
<dbReference type="PROSITE" id="PS51383">
    <property type="entry name" value="YJEF_C_3"/>
    <property type="match status" value="1"/>
</dbReference>
<evidence type="ECO:0000256" key="2">
    <source>
        <dbReference type="ARBA" id="ARBA00009524"/>
    </source>
</evidence>
<feature type="binding site" evidence="12">
    <location>
        <position position="158"/>
    </location>
    <ligand>
        <name>K(+)</name>
        <dbReference type="ChEBI" id="CHEBI:29103"/>
    </ligand>
</feature>
<comment type="cofactor">
    <cofactor evidence="12">
        <name>K(+)</name>
        <dbReference type="ChEBI" id="CHEBI:29103"/>
    </cofactor>
    <text evidence="12">Binds 1 potassium ion per subunit.</text>
</comment>
<comment type="subunit">
    <text evidence="11">Homotetramer.</text>
</comment>
<keyword evidence="3 11" id="KW-0547">Nucleotide-binding</keyword>
<name>A0ABT3ZNL8_9BURK</name>
<feature type="domain" description="YjeF N-terminal" evidence="15">
    <location>
        <begin position="44"/>
        <end position="253"/>
    </location>
</feature>
<dbReference type="Pfam" id="PF01256">
    <property type="entry name" value="Carb_kinase"/>
    <property type="match status" value="1"/>
</dbReference>
<dbReference type="RefSeq" id="WP_267848003.1">
    <property type="nucleotide sequence ID" value="NZ_JAPMXC010000002.1"/>
</dbReference>
<dbReference type="InterPro" id="IPR004443">
    <property type="entry name" value="YjeF_N_dom"/>
</dbReference>
<evidence type="ECO:0000256" key="13">
    <source>
        <dbReference type="SAM" id="MobiDB-lite"/>
    </source>
</evidence>